<proteinExistence type="predicted"/>
<dbReference type="PANTHER" id="PTHR24243:SF230">
    <property type="entry name" value="G-PROTEIN COUPLED RECEPTORS FAMILY 1 PROFILE DOMAIN-CONTAINING PROTEIN"/>
    <property type="match status" value="1"/>
</dbReference>
<evidence type="ECO:0000256" key="6">
    <source>
        <dbReference type="ARBA" id="ARBA00023170"/>
    </source>
</evidence>
<keyword evidence="6" id="KW-0675">Receptor</keyword>
<keyword evidence="4" id="KW-0297">G-protein coupled receptor</keyword>
<feature type="transmembrane region" description="Helical" evidence="9">
    <location>
        <begin position="183"/>
        <end position="206"/>
    </location>
</feature>
<feature type="transmembrane region" description="Helical" evidence="9">
    <location>
        <begin position="143"/>
        <end position="163"/>
    </location>
</feature>
<dbReference type="Proteomes" id="UP000245119">
    <property type="component" value="Linkage Group LG14"/>
</dbReference>
<dbReference type="GO" id="GO:0004930">
    <property type="term" value="F:G protein-coupled receptor activity"/>
    <property type="evidence" value="ECO:0007669"/>
    <property type="project" value="UniProtKB-KW"/>
</dbReference>
<dbReference type="SUPFAM" id="SSF81321">
    <property type="entry name" value="Family A G protein-coupled receptor-like"/>
    <property type="match status" value="1"/>
</dbReference>
<keyword evidence="3 9" id="KW-1133">Transmembrane helix</keyword>
<feature type="transmembrane region" description="Helical" evidence="9">
    <location>
        <begin position="50"/>
        <end position="83"/>
    </location>
</feature>
<dbReference type="EMBL" id="PZQS01000014">
    <property type="protein sequence ID" value="PVD18774.1"/>
    <property type="molecule type" value="Genomic_DNA"/>
</dbReference>
<dbReference type="GO" id="GO:0005886">
    <property type="term" value="C:plasma membrane"/>
    <property type="evidence" value="ECO:0007669"/>
    <property type="project" value="TreeGrafter"/>
</dbReference>
<name>A0A2T7NC71_POMCA</name>
<keyword evidence="12" id="KW-1185">Reference proteome</keyword>
<feature type="compositionally biased region" description="Polar residues" evidence="8">
    <location>
        <begin position="99"/>
        <end position="122"/>
    </location>
</feature>
<dbReference type="OrthoDB" id="9990906at2759"/>
<feature type="region of interest" description="Disordered" evidence="8">
    <location>
        <begin position="96"/>
        <end position="130"/>
    </location>
</feature>
<comment type="caution">
    <text evidence="11">The sequence shown here is derived from an EMBL/GenBank/DDBJ whole genome shotgun (WGS) entry which is preliminary data.</text>
</comment>
<feature type="domain" description="G-protein coupled receptors family 1 profile" evidence="10">
    <location>
        <begin position="1"/>
        <end position="203"/>
    </location>
</feature>
<organism evidence="11 12">
    <name type="scientific">Pomacea canaliculata</name>
    <name type="common">Golden apple snail</name>
    <dbReference type="NCBI Taxonomy" id="400727"/>
    <lineage>
        <taxon>Eukaryota</taxon>
        <taxon>Metazoa</taxon>
        <taxon>Spiralia</taxon>
        <taxon>Lophotrochozoa</taxon>
        <taxon>Mollusca</taxon>
        <taxon>Gastropoda</taxon>
        <taxon>Caenogastropoda</taxon>
        <taxon>Architaenioglossa</taxon>
        <taxon>Ampullarioidea</taxon>
        <taxon>Ampullariidae</taxon>
        <taxon>Pomacea</taxon>
    </lineage>
</organism>
<evidence type="ECO:0000256" key="8">
    <source>
        <dbReference type="SAM" id="MobiDB-lite"/>
    </source>
</evidence>
<dbReference type="Pfam" id="PF00001">
    <property type="entry name" value="7tm_1"/>
    <property type="match status" value="1"/>
</dbReference>
<evidence type="ECO:0000256" key="4">
    <source>
        <dbReference type="ARBA" id="ARBA00023040"/>
    </source>
</evidence>
<accession>A0A2T7NC71</accession>
<evidence type="ECO:0000259" key="10">
    <source>
        <dbReference type="PROSITE" id="PS50262"/>
    </source>
</evidence>
<evidence type="ECO:0000256" key="3">
    <source>
        <dbReference type="ARBA" id="ARBA00022989"/>
    </source>
</evidence>
<dbReference type="PANTHER" id="PTHR24243">
    <property type="entry name" value="G-PROTEIN COUPLED RECEPTOR"/>
    <property type="match status" value="1"/>
</dbReference>
<dbReference type="PROSITE" id="PS50262">
    <property type="entry name" value="G_PROTEIN_RECEP_F1_2"/>
    <property type="match status" value="1"/>
</dbReference>
<evidence type="ECO:0000256" key="9">
    <source>
        <dbReference type="SAM" id="Phobius"/>
    </source>
</evidence>
<protein>
    <recommendedName>
        <fullName evidence="10">G-protein coupled receptors family 1 profile domain-containing protein</fullName>
    </recommendedName>
</protein>
<evidence type="ECO:0000313" key="11">
    <source>
        <dbReference type="EMBL" id="PVD18774.1"/>
    </source>
</evidence>
<dbReference type="Gene3D" id="1.20.1070.10">
    <property type="entry name" value="Rhodopsin 7-helix transmembrane proteins"/>
    <property type="match status" value="1"/>
</dbReference>
<reference evidence="11 12" key="1">
    <citation type="submission" date="2018-04" db="EMBL/GenBank/DDBJ databases">
        <title>The genome of golden apple snail Pomacea canaliculata provides insight into stress tolerance and invasive adaptation.</title>
        <authorList>
            <person name="Liu C."/>
            <person name="Liu B."/>
            <person name="Ren Y."/>
            <person name="Zhang Y."/>
            <person name="Wang H."/>
            <person name="Li S."/>
            <person name="Jiang F."/>
            <person name="Yin L."/>
            <person name="Zhang G."/>
            <person name="Qian W."/>
            <person name="Fan W."/>
        </authorList>
    </citation>
    <scope>NUCLEOTIDE SEQUENCE [LARGE SCALE GENOMIC DNA]</scope>
    <source>
        <strain evidence="11">SZHN2017</strain>
        <tissue evidence="11">Muscle</tissue>
    </source>
</reference>
<comment type="subcellular location">
    <subcellularLocation>
        <location evidence="1">Membrane</location>
        <topology evidence="1">Multi-pass membrane protein</topology>
    </subcellularLocation>
</comment>
<sequence length="268" mass="30010">METTAVEPARQILVVLVLLGVMLYQFALWMTHVDDFEGSPRCGNKEQLMVVATIVTYGDLIITLVIPSIIILFLMVAITVSLVRSFKRQFRLKGKKQATGGSSSPAVVANESMNGGTSNNRQNGRKGGSCMRCSSPQAKVTRLLFAVSFTFLLLSLPSHLVRLRIAMLAMANENFQTPTVEELIQVVFQILYYLSFAVNLIVYLSFGESFRSVFIDTYISRFLKKRSARRRSEISHTTYTAVKIEQQDYPPREEETSLVTCLSVAWSG</sequence>
<dbReference type="InterPro" id="IPR000276">
    <property type="entry name" value="GPCR_Rhodpsn"/>
</dbReference>
<gene>
    <name evidence="11" type="ORF">C0Q70_21326</name>
</gene>
<evidence type="ECO:0000256" key="7">
    <source>
        <dbReference type="ARBA" id="ARBA00023224"/>
    </source>
</evidence>
<keyword evidence="5 9" id="KW-0472">Membrane</keyword>
<evidence type="ECO:0000256" key="1">
    <source>
        <dbReference type="ARBA" id="ARBA00004141"/>
    </source>
</evidence>
<feature type="transmembrane region" description="Helical" evidence="9">
    <location>
        <begin position="12"/>
        <end position="30"/>
    </location>
</feature>
<keyword evidence="2 9" id="KW-0812">Transmembrane</keyword>
<dbReference type="AlphaFoldDB" id="A0A2T7NC71"/>
<keyword evidence="7" id="KW-0807">Transducer</keyword>
<evidence type="ECO:0000256" key="2">
    <source>
        <dbReference type="ARBA" id="ARBA00022692"/>
    </source>
</evidence>
<dbReference type="InterPro" id="IPR017452">
    <property type="entry name" value="GPCR_Rhodpsn_7TM"/>
</dbReference>
<evidence type="ECO:0000256" key="5">
    <source>
        <dbReference type="ARBA" id="ARBA00023136"/>
    </source>
</evidence>
<evidence type="ECO:0000313" key="12">
    <source>
        <dbReference type="Proteomes" id="UP000245119"/>
    </source>
</evidence>